<dbReference type="GO" id="GO:0006777">
    <property type="term" value="P:Mo-molybdopterin cofactor biosynthetic process"/>
    <property type="evidence" value="ECO:0007669"/>
    <property type="project" value="UniProtKB-KW"/>
</dbReference>
<comment type="similarity">
    <text evidence="8">Belongs to the MobA family.</text>
</comment>
<comment type="catalytic activity">
    <reaction evidence="8">
        <text>Mo-molybdopterin + GTP + H(+) = Mo-molybdopterin guanine dinucleotide + diphosphate</text>
        <dbReference type="Rhea" id="RHEA:34243"/>
        <dbReference type="ChEBI" id="CHEBI:15378"/>
        <dbReference type="ChEBI" id="CHEBI:33019"/>
        <dbReference type="ChEBI" id="CHEBI:37565"/>
        <dbReference type="ChEBI" id="CHEBI:71302"/>
        <dbReference type="ChEBI" id="CHEBI:71310"/>
        <dbReference type="EC" id="2.7.7.77"/>
    </reaction>
</comment>
<dbReference type="AlphaFoldDB" id="A0A330L8Q5"/>
<keyword evidence="11" id="KW-1185">Reference proteome</keyword>
<evidence type="ECO:0000256" key="4">
    <source>
        <dbReference type="ARBA" id="ARBA00022741"/>
    </source>
</evidence>
<proteinExistence type="inferred from homology"/>
<dbReference type="GO" id="GO:0005737">
    <property type="term" value="C:cytoplasm"/>
    <property type="evidence" value="ECO:0007669"/>
    <property type="project" value="UniProtKB-SubCell"/>
</dbReference>
<keyword evidence="1 8" id="KW-0963">Cytoplasm</keyword>
<keyword evidence="4 8" id="KW-0547">Nucleotide-binding</keyword>
<dbReference type="CDD" id="cd02503">
    <property type="entry name" value="MobA"/>
    <property type="match status" value="1"/>
</dbReference>
<gene>
    <name evidence="8 10" type="primary">mobA</name>
    <name evidence="10" type="ORF">NITLEN_40228</name>
</gene>
<keyword evidence="3 8" id="KW-0479">Metal-binding</keyword>
<protein>
    <recommendedName>
        <fullName evidence="8">Probable molybdenum cofactor guanylyltransferase</fullName>
        <shortName evidence="8">MoCo guanylyltransferase</shortName>
        <ecNumber evidence="8">2.7.7.77</ecNumber>
    </recommendedName>
    <alternativeName>
        <fullName evidence="8">GTP:molybdopterin guanylyltransferase</fullName>
    </alternativeName>
    <alternativeName>
        <fullName evidence="8">Mo-MPT guanylyltransferase</fullName>
    </alternativeName>
    <alternativeName>
        <fullName evidence="8">Molybdopterin guanylyltransferase</fullName>
    </alternativeName>
    <alternativeName>
        <fullName evidence="8">Molybdopterin-guanine dinucleotide synthase</fullName>
        <shortName evidence="8">MGD synthase</shortName>
    </alternativeName>
</protein>
<dbReference type="Proteomes" id="UP000248168">
    <property type="component" value="Unassembled WGS sequence"/>
</dbReference>
<comment type="caution">
    <text evidence="8">Lacks conserved residue(s) required for the propagation of feature annotation.</text>
</comment>
<name>A0A330L8Q5_9BACT</name>
<accession>A0A330L8Q5</accession>
<feature type="binding site" evidence="8">
    <location>
        <position position="66"/>
    </location>
    <ligand>
        <name>GTP</name>
        <dbReference type="ChEBI" id="CHEBI:37565"/>
    </ligand>
</feature>
<keyword evidence="10" id="KW-0548">Nucleotidyltransferase</keyword>
<dbReference type="InParanoid" id="A0A330L8Q5"/>
<evidence type="ECO:0000313" key="10">
    <source>
        <dbReference type="EMBL" id="SPP65755.1"/>
    </source>
</evidence>
<reference evidence="11" key="1">
    <citation type="submission" date="2018-04" db="EMBL/GenBank/DDBJ databases">
        <authorList>
            <person name="Lucker S."/>
            <person name="Sakoula D."/>
        </authorList>
    </citation>
    <scope>NUCLEOTIDE SEQUENCE [LARGE SCALE GENOMIC DNA]</scope>
</reference>
<feature type="domain" description="MobA-like NTP transferase" evidence="9">
    <location>
        <begin position="5"/>
        <end position="147"/>
    </location>
</feature>
<dbReference type="GO" id="GO:0046872">
    <property type="term" value="F:metal ion binding"/>
    <property type="evidence" value="ECO:0007669"/>
    <property type="project" value="UniProtKB-KW"/>
</dbReference>
<evidence type="ECO:0000256" key="2">
    <source>
        <dbReference type="ARBA" id="ARBA00022679"/>
    </source>
</evidence>
<keyword evidence="7 8" id="KW-0501">Molybdenum cofactor biosynthesis</keyword>
<dbReference type="PANTHER" id="PTHR19136">
    <property type="entry name" value="MOLYBDENUM COFACTOR GUANYLYLTRANSFERASE"/>
    <property type="match status" value="1"/>
</dbReference>
<feature type="binding site" evidence="8">
    <location>
        <position position="20"/>
    </location>
    <ligand>
        <name>GTP</name>
        <dbReference type="ChEBI" id="CHEBI:37565"/>
    </ligand>
</feature>
<keyword evidence="5 8" id="KW-0460">Magnesium</keyword>
<organism evidence="10 11">
    <name type="scientific">Nitrospira lenta</name>
    <dbReference type="NCBI Taxonomy" id="1436998"/>
    <lineage>
        <taxon>Bacteria</taxon>
        <taxon>Pseudomonadati</taxon>
        <taxon>Nitrospirota</taxon>
        <taxon>Nitrospiria</taxon>
        <taxon>Nitrospirales</taxon>
        <taxon>Nitrospiraceae</taxon>
        <taxon>Nitrospira</taxon>
    </lineage>
</organism>
<evidence type="ECO:0000256" key="8">
    <source>
        <dbReference type="HAMAP-Rule" id="MF_00316"/>
    </source>
</evidence>
<dbReference type="GO" id="GO:0005525">
    <property type="term" value="F:GTP binding"/>
    <property type="evidence" value="ECO:0007669"/>
    <property type="project" value="UniProtKB-UniRule"/>
</dbReference>
<dbReference type="HAMAP" id="MF_00316">
    <property type="entry name" value="MobA"/>
    <property type="match status" value="1"/>
</dbReference>
<dbReference type="FunCoup" id="A0A330L8Q5">
    <property type="interactions" value="82"/>
</dbReference>
<evidence type="ECO:0000256" key="3">
    <source>
        <dbReference type="ARBA" id="ARBA00022723"/>
    </source>
</evidence>
<dbReference type="InterPro" id="IPR013482">
    <property type="entry name" value="Molybde_CF_guanTrfase"/>
</dbReference>
<dbReference type="EC" id="2.7.7.77" evidence="8"/>
<keyword evidence="2 8" id="KW-0808">Transferase</keyword>
<dbReference type="Gene3D" id="3.90.550.10">
    <property type="entry name" value="Spore Coat Polysaccharide Biosynthesis Protein SpsA, Chain A"/>
    <property type="match status" value="1"/>
</dbReference>
<dbReference type="RefSeq" id="WP_121989996.1">
    <property type="nucleotide sequence ID" value="NZ_OUNR01000017.1"/>
</dbReference>
<feature type="binding site" evidence="8">
    <location>
        <position position="95"/>
    </location>
    <ligand>
        <name>Mg(2+)</name>
        <dbReference type="ChEBI" id="CHEBI:18420"/>
    </ligand>
</feature>
<evidence type="ECO:0000256" key="5">
    <source>
        <dbReference type="ARBA" id="ARBA00022842"/>
    </source>
</evidence>
<comment type="subcellular location">
    <subcellularLocation>
        <location evidence="8">Cytoplasm</location>
    </subcellularLocation>
</comment>
<comment type="function">
    <text evidence="8">Transfers a GMP moiety from GTP to Mo-molybdopterin (Mo-MPT) cofactor (Moco or molybdenum cofactor) to form Mo-molybdopterin guanine dinucleotide (Mo-MGD) cofactor.</text>
</comment>
<evidence type="ECO:0000313" key="11">
    <source>
        <dbReference type="Proteomes" id="UP000248168"/>
    </source>
</evidence>
<dbReference type="OrthoDB" id="9788394at2"/>
<evidence type="ECO:0000256" key="6">
    <source>
        <dbReference type="ARBA" id="ARBA00023134"/>
    </source>
</evidence>
<dbReference type="PANTHER" id="PTHR19136:SF81">
    <property type="entry name" value="MOLYBDENUM COFACTOR GUANYLYLTRANSFERASE"/>
    <property type="match status" value="1"/>
</dbReference>
<dbReference type="EMBL" id="OUNR01000017">
    <property type="protein sequence ID" value="SPP65755.1"/>
    <property type="molecule type" value="Genomic_DNA"/>
</dbReference>
<feature type="binding site" evidence="8">
    <location>
        <position position="95"/>
    </location>
    <ligand>
        <name>GTP</name>
        <dbReference type="ChEBI" id="CHEBI:37565"/>
    </ligand>
</feature>
<dbReference type="SUPFAM" id="SSF53448">
    <property type="entry name" value="Nucleotide-diphospho-sugar transferases"/>
    <property type="match status" value="1"/>
</dbReference>
<evidence type="ECO:0000259" key="9">
    <source>
        <dbReference type="Pfam" id="PF12804"/>
    </source>
</evidence>
<evidence type="ECO:0000256" key="1">
    <source>
        <dbReference type="ARBA" id="ARBA00022490"/>
    </source>
</evidence>
<feature type="binding site" evidence="8">
    <location>
        <begin position="8"/>
        <end position="10"/>
    </location>
    <ligand>
        <name>GTP</name>
        <dbReference type="ChEBI" id="CHEBI:37565"/>
    </ligand>
</feature>
<evidence type="ECO:0000256" key="7">
    <source>
        <dbReference type="ARBA" id="ARBA00023150"/>
    </source>
</evidence>
<dbReference type="GO" id="GO:0061603">
    <property type="term" value="F:molybdenum cofactor guanylyltransferase activity"/>
    <property type="evidence" value="ECO:0007669"/>
    <property type="project" value="UniProtKB-EC"/>
</dbReference>
<keyword evidence="6 8" id="KW-0342">GTP-binding</keyword>
<dbReference type="InterPro" id="IPR029044">
    <property type="entry name" value="Nucleotide-diphossugar_trans"/>
</dbReference>
<comment type="cofactor">
    <cofactor evidence="8">
        <name>Mg(2+)</name>
        <dbReference type="ChEBI" id="CHEBI:18420"/>
    </cofactor>
</comment>
<dbReference type="InterPro" id="IPR025877">
    <property type="entry name" value="MobA-like_NTP_Trfase"/>
</dbReference>
<sequence length="203" mass="22095">MNVTGVVLAGGKSRRMGEDKRFLTVGEETLLARTTSVMAQLFSEVLVIIAQDSPPLTVSGCIVHRDLIADCGSLGGLYTGLARATEPRVFVVACDMPFLNPDMIQWFVDRDPAADIVMARLPAGLQPLHALYSKRALPVLERMAITHALKIQQIASEPSLHTTVVLPAEWGERDPRAQSFQNVNTPADLDAARAALRNRSLPQ</sequence>
<dbReference type="Pfam" id="PF12804">
    <property type="entry name" value="NTP_transf_3"/>
    <property type="match status" value="1"/>
</dbReference>
<comment type="domain">
    <text evidence="8">The N-terminal domain determines nucleotide recognition and specific binding, while the C-terminal domain determines the specific binding to the target protein.</text>
</comment>